<keyword evidence="1" id="KW-1133">Transmembrane helix</keyword>
<evidence type="ECO:0008006" key="4">
    <source>
        <dbReference type="Google" id="ProtNLM"/>
    </source>
</evidence>
<feature type="transmembrane region" description="Helical" evidence="1">
    <location>
        <begin position="81"/>
        <end position="102"/>
    </location>
</feature>
<organism evidence="2 3">
    <name type="scientific">Neorhizobium galegae bv. orientalis str. HAMBI 540</name>
    <dbReference type="NCBI Taxonomy" id="1028800"/>
    <lineage>
        <taxon>Bacteria</taxon>
        <taxon>Pseudomonadati</taxon>
        <taxon>Pseudomonadota</taxon>
        <taxon>Alphaproteobacteria</taxon>
        <taxon>Hyphomicrobiales</taxon>
        <taxon>Rhizobiaceae</taxon>
        <taxon>Rhizobium/Agrobacterium group</taxon>
        <taxon>Neorhizobium</taxon>
    </lineage>
</organism>
<feature type="transmembrane region" description="Helical" evidence="1">
    <location>
        <begin position="49"/>
        <end position="69"/>
    </location>
</feature>
<dbReference type="HOGENOM" id="CLU_1160107_0_0_5"/>
<evidence type="ECO:0000313" key="2">
    <source>
        <dbReference type="EMBL" id="CDN48796.1"/>
    </source>
</evidence>
<evidence type="ECO:0000256" key="1">
    <source>
        <dbReference type="SAM" id="Phobius"/>
    </source>
</evidence>
<dbReference type="eggNOG" id="ENOG503349S">
    <property type="taxonomic scope" value="Bacteria"/>
</dbReference>
<dbReference type="InterPro" id="IPR025091">
    <property type="entry name" value="DUF4019"/>
</dbReference>
<gene>
    <name evidence="2" type="ORF">RG540_CH26300</name>
</gene>
<dbReference type="AlphaFoldDB" id="A0A068SSQ3"/>
<reference evidence="3" key="1">
    <citation type="journal article" date="2014" name="BMC Genomics">
        <title>Genome sequencing of two Neorhizobium galegae strains reveals a noeT gene responsible for the unusual acetylation of the nodulation factors.</title>
        <authorList>
            <person name="Osterman J."/>
            <person name="Marsh J."/>
            <person name="Laine P.K."/>
            <person name="Zeng Z."/>
            <person name="Alatalo E."/>
            <person name="Sullivan J.T."/>
            <person name="Young J.P."/>
            <person name="Thomas-Oates J."/>
            <person name="Paulin L."/>
            <person name="Lindstrom K."/>
        </authorList>
    </citation>
    <scope>NUCLEOTIDE SEQUENCE [LARGE SCALE GENOMIC DNA]</scope>
    <source>
        <strain evidence="3">HAMBI 540</strain>
    </source>
</reference>
<accession>A0A068SSQ3</accession>
<proteinExistence type="predicted"/>
<evidence type="ECO:0000313" key="3">
    <source>
        <dbReference type="Proteomes" id="UP000028181"/>
    </source>
</evidence>
<keyword evidence="1" id="KW-0472">Membrane</keyword>
<dbReference type="RefSeq" id="WP_038588527.1">
    <property type="nucleotide sequence ID" value="NZ_HG938353.1"/>
</dbReference>
<keyword evidence="3" id="KW-1185">Reference proteome</keyword>
<sequence length="239" mass="25598">MVIPPADNHPQGLIDGKININNLLGFGFGVFFVTVILVFAVGFPNPTQFQYYVFIVVLSLAAAGVGAILPGALGIEWGGAIAGVPVVKAGGALGLFVVVLAFSPVLQTAAVRLVEPTVPVEPVALTYLQATDTGDMQKAWNLMDEEAKGLVVPNVQDWEVTYRNFRVPLGLLESRLLVGTTGMNSPTGVPIGLYRGLTYKSKFSADEGQCRAEVVVLRATQDLQWKVFSHQISPTRMPC</sequence>
<dbReference type="OrthoDB" id="7193436at2"/>
<dbReference type="Pfam" id="PF13211">
    <property type="entry name" value="DUF4019"/>
    <property type="match status" value="1"/>
</dbReference>
<dbReference type="EMBL" id="HG938353">
    <property type="protein sequence ID" value="CDN48796.1"/>
    <property type="molecule type" value="Genomic_DNA"/>
</dbReference>
<dbReference type="KEGG" id="ngg:RG540_CH26300"/>
<dbReference type="GeneID" id="24258911"/>
<protein>
    <recommendedName>
        <fullName evidence="4">DUF4019 domain-containing protein</fullName>
    </recommendedName>
</protein>
<keyword evidence="1" id="KW-0812">Transmembrane</keyword>
<feature type="transmembrane region" description="Helical" evidence="1">
    <location>
        <begin position="23"/>
        <end position="43"/>
    </location>
</feature>
<dbReference type="Proteomes" id="UP000028181">
    <property type="component" value="Chromosome I"/>
</dbReference>
<name>A0A068SSQ3_NEOGA</name>